<accession>A0A3B1E917</accession>
<dbReference type="InterPro" id="IPR002105">
    <property type="entry name" value="Dockerin_1_rpt"/>
</dbReference>
<name>A0A3B1E917_9ZZZZ</name>
<protein>
    <submittedName>
        <fullName evidence="1">Uncharacterized protein</fullName>
    </submittedName>
</protein>
<dbReference type="GO" id="GO:0004553">
    <property type="term" value="F:hydrolase activity, hydrolyzing O-glycosyl compounds"/>
    <property type="evidence" value="ECO:0007669"/>
    <property type="project" value="InterPro"/>
</dbReference>
<dbReference type="Pfam" id="PF00404">
    <property type="entry name" value="Dockerin_1"/>
    <property type="match status" value="1"/>
</dbReference>
<dbReference type="InterPro" id="IPR053783">
    <property type="entry name" value="Dockerin_dom_GC-type"/>
</dbReference>
<organism evidence="1">
    <name type="scientific">hydrothermal vent metagenome</name>
    <dbReference type="NCBI Taxonomy" id="652676"/>
    <lineage>
        <taxon>unclassified sequences</taxon>
        <taxon>metagenomes</taxon>
        <taxon>ecological metagenomes</taxon>
    </lineage>
</organism>
<dbReference type="PROSITE" id="PS00018">
    <property type="entry name" value="EF_HAND_1"/>
    <property type="match status" value="1"/>
</dbReference>
<dbReference type="Gene3D" id="1.10.1330.10">
    <property type="entry name" value="Dockerin domain"/>
    <property type="match status" value="1"/>
</dbReference>
<evidence type="ECO:0000313" key="1">
    <source>
        <dbReference type="EMBL" id="VAX42477.1"/>
    </source>
</evidence>
<proteinExistence type="predicted"/>
<dbReference type="GO" id="GO:0000272">
    <property type="term" value="P:polysaccharide catabolic process"/>
    <property type="evidence" value="ECO:0007669"/>
    <property type="project" value="InterPro"/>
</dbReference>
<gene>
    <name evidence="1" type="ORF">MNBD_PLANCTO03-2085</name>
</gene>
<dbReference type="NCBIfam" id="NF041540">
    <property type="entry name" value="dockerin_GC"/>
    <property type="match status" value="1"/>
</dbReference>
<sequence length="698" mass="72319">MKLTHRLAMTIAACGLATTAFAQDSVSPTGMLPGDALEVYDATEACNAYVVDAVDFTASWGTALRIAPVLKAPRMPASGFFNNLISAHAISHDLLTMADYPTQSYGYWTVPGAGINNLINDSAEWIPPTYGMDIMQFGVTLADFGTSLEGASYNGIHSAIINVDTADDSRLWVYRVSTAINGPTGAENNAQMGVGVIDANGNMHFRVDDFNLGGTDQITGQNIFRTRILDRTCGLLNTIGGTGGSDASDWLVVSSATTHVVPNAIPASIAGRPVYGGVNFDGLYGYEVSPGVVVYTPAHSQGATDNRGTNGASITPWFGGAGAVAAYALQGKTAGADTDAVSIWDVDASGNVVNPGALLTVPSAPTQGGSITDNNDGYVIGGPVGWDLDGYHSQTPYRGGSGSVALTVAPAGERLVASTAYDNAIGGGDNPSNAVVVGKHDTGTGTTTWTLAGYYDANTDTGKAIKDGPGGNTIGVMTGMFKVTGGAPLGPSISQPAFDCAGNVYFVAAVELFGDLGSDFDVALVRAVYNPAAFDYELELIAQSGDVHMGNNSATPYAITFIDLADSNSISSGSFFASNVMSDCWAGATQADLDGSTDPRAVGGVVLNARITYDTDGDGMFDNALDENYRSLLLITGTGAADPCSYADYNNNGTVNTQDFLAFLNDWNAGNTNADCNEDGAVNTLDFVCFLSQWANCR</sequence>
<reference evidence="1" key="1">
    <citation type="submission" date="2018-06" db="EMBL/GenBank/DDBJ databases">
        <authorList>
            <person name="Zhirakovskaya E."/>
        </authorList>
    </citation>
    <scope>NUCLEOTIDE SEQUENCE</scope>
</reference>
<dbReference type="InterPro" id="IPR018247">
    <property type="entry name" value="EF_Hand_1_Ca_BS"/>
</dbReference>
<dbReference type="AlphaFoldDB" id="A0A3B1E917"/>
<dbReference type="EMBL" id="UOGK01000698">
    <property type="protein sequence ID" value="VAX42477.1"/>
    <property type="molecule type" value="Genomic_DNA"/>
</dbReference>
<dbReference type="SUPFAM" id="SSF63446">
    <property type="entry name" value="Type I dockerin domain"/>
    <property type="match status" value="1"/>
</dbReference>
<dbReference type="InterPro" id="IPR036439">
    <property type="entry name" value="Dockerin_dom_sf"/>
</dbReference>